<organism evidence="7 8">
    <name type="scientific">Caenorhabditis briggsae</name>
    <dbReference type="NCBI Taxonomy" id="6238"/>
    <lineage>
        <taxon>Eukaryota</taxon>
        <taxon>Metazoa</taxon>
        <taxon>Ecdysozoa</taxon>
        <taxon>Nematoda</taxon>
        <taxon>Chromadorea</taxon>
        <taxon>Rhabditida</taxon>
        <taxon>Rhabditina</taxon>
        <taxon>Rhabditomorpha</taxon>
        <taxon>Rhabditoidea</taxon>
        <taxon>Rhabditidae</taxon>
        <taxon>Peloderinae</taxon>
        <taxon>Caenorhabditis</taxon>
    </lineage>
</organism>
<dbReference type="PANTHER" id="PTHR22945:SF26">
    <property type="entry name" value="SERPENTINE RECEPTOR CLASS DELTA-45-RELATED"/>
    <property type="match status" value="1"/>
</dbReference>
<feature type="transmembrane region" description="Helical" evidence="6">
    <location>
        <begin position="188"/>
        <end position="207"/>
    </location>
</feature>
<evidence type="ECO:0000256" key="4">
    <source>
        <dbReference type="ARBA" id="ARBA00022989"/>
    </source>
</evidence>
<dbReference type="Proteomes" id="UP000827892">
    <property type="component" value="Chromosome X"/>
</dbReference>
<comment type="subcellular location">
    <subcellularLocation>
        <location evidence="1">Membrane</location>
        <topology evidence="1">Multi-pass membrane protein</topology>
    </subcellularLocation>
</comment>
<dbReference type="SUPFAM" id="SSF81321">
    <property type="entry name" value="Family A G protein-coupled receptor-like"/>
    <property type="match status" value="1"/>
</dbReference>
<feature type="transmembrane region" description="Helical" evidence="6">
    <location>
        <begin position="409"/>
        <end position="431"/>
    </location>
</feature>
<feature type="transmembrane region" description="Helical" evidence="6">
    <location>
        <begin position="227"/>
        <end position="248"/>
    </location>
</feature>
<evidence type="ECO:0000256" key="6">
    <source>
        <dbReference type="SAM" id="Phobius"/>
    </source>
</evidence>
<dbReference type="GO" id="GO:0016020">
    <property type="term" value="C:membrane"/>
    <property type="evidence" value="ECO:0007669"/>
    <property type="project" value="UniProtKB-SubCell"/>
</dbReference>
<feature type="transmembrane region" description="Helical" evidence="6">
    <location>
        <begin position="327"/>
        <end position="346"/>
    </location>
</feature>
<dbReference type="Pfam" id="PF10317">
    <property type="entry name" value="7TM_GPCR_Srd"/>
    <property type="match status" value="2"/>
</dbReference>
<name>A0AAE9A0U7_CAEBR</name>
<proteinExistence type="inferred from homology"/>
<keyword evidence="4 6" id="KW-1133">Transmembrane helix</keyword>
<feature type="transmembrane region" description="Helical" evidence="6">
    <location>
        <begin position="50"/>
        <end position="74"/>
    </location>
</feature>
<evidence type="ECO:0000256" key="1">
    <source>
        <dbReference type="ARBA" id="ARBA00004141"/>
    </source>
</evidence>
<feature type="transmembrane region" description="Helical" evidence="6">
    <location>
        <begin position="148"/>
        <end position="167"/>
    </location>
</feature>
<evidence type="ECO:0000313" key="7">
    <source>
        <dbReference type="EMBL" id="ULT84234.1"/>
    </source>
</evidence>
<feature type="transmembrane region" description="Helical" evidence="6">
    <location>
        <begin position="373"/>
        <end position="397"/>
    </location>
</feature>
<dbReference type="InterPro" id="IPR050920">
    <property type="entry name" value="Nematode_rcpt-like_delta"/>
</dbReference>
<dbReference type="InterPro" id="IPR019421">
    <property type="entry name" value="7TM_GPCR_serpentine_rcpt_Srd"/>
</dbReference>
<keyword evidence="5 6" id="KW-0472">Membrane</keyword>
<feature type="transmembrane region" description="Helical" evidence="6">
    <location>
        <begin position="268"/>
        <end position="290"/>
    </location>
</feature>
<evidence type="ECO:0000256" key="3">
    <source>
        <dbReference type="ARBA" id="ARBA00022692"/>
    </source>
</evidence>
<dbReference type="EMBL" id="CP090896">
    <property type="protein sequence ID" value="ULT84234.1"/>
    <property type="molecule type" value="Genomic_DNA"/>
</dbReference>
<dbReference type="PANTHER" id="PTHR22945">
    <property type="entry name" value="SERPENTINE RECEPTOR, CLASS D DELTA"/>
    <property type="match status" value="1"/>
</dbReference>
<feature type="transmembrane region" description="Helical" evidence="6">
    <location>
        <begin position="86"/>
        <end position="107"/>
    </location>
</feature>
<evidence type="ECO:0000256" key="5">
    <source>
        <dbReference type="ARBA" id="ARBA00023136"/>
    </source>
</evidence>
<dbReference type="AlphaFoldDB" id="A0AAE9A0U7"/>
<sequence>MINTSVFQTAHVSVCWLMQFRQVSNADPIQIWSYGLGKYFPAHIGYMFYHIMQTCTFASGISVVISLFLKYQAVRLTPFDPKWRKFVLFLIILPLIISVTMEVVLIVDHSLPLEIREHYEQLNLSNEQYTIVGVIDFLIWPSTVNTSVMVLSVFMFPVVGLLSLWKMRKLFKRTSDRVSAIKNTQRRLFLIFITLLIACSLQTRQVSNLTPIEIWCYGYVKDFDPTILYSLYFLSQSTTLASVLLTFLTIYLKFDVVRNMNKSSNQKYIVTFILLIPVVVVTGAEIFLIITKSLASEYQEKLLKINLKVTDHSVIGFITLQTIPSQAIFLCIIGPVFILPPIGFLIRRKFVNIVSATLERTTSTNRKQQNQSFINGLTIQVFLPIVCYLPMFIYLFIVIETKTESLFEQYFIGIFSTFPSLLDSYITSYSVKTYRKQIKILFKLEKAEQPIVVAAIVSQM</sequence>
<keyword evidence="3 6" id="KW-0812">Transmembrane</keyword>
<gene>
    <name evidence="7" type="ORF">L3Y34_013111</name>
</gene>
<accession>A0AAE9A0U7</accession>
<evidence type="ECO:0000313" key="8">
    <source>
        <dbReference type="Proteomes" id="UP000827892"/>
    </source>
</evidence>
<evidence type="ECO:0000256" key="2">
    <source>
        <dbReference type="ARBA" id="ARBA00009166"/>
    </source>
</evidence>
<comment type="similarity">
    <text evidence="2">Belongs to the nematode receptor-like protein srd family.</text>
</comment>
<reference evidence="7 8" key="1">
    <citation type="submission" date="2022-05" db="EMBL/GenBank/DDBJ databases">
        <title>Chromosome-level reference genomes for two strains of Caenorhabditis briggsae: an improved platform for comparative genomics.</title>
        <authorList>
            <person name="Stevens L."/>
            <person name="Andersen E.C."/>
        </authorList>
    </citation>
    <scope>NUCLEOTIDE SEQUENCE [LARGE SCALE GENOMIC DNA]</scope>
    <source>
        <strain evidence="7">QX1410_ONT</strain>
        <tissue evidence="7">Whole-organism</tissue>
    </source>
</reference>
<protein>
    <submittedName>
        <fullName evidence="7">Uncharacterized protein</fullName>
    </submittedName>
</protein>